<evidence type="ECO:0000256" key="4">
    <source>
        <dbReference type="ARBA" id="ARBA00022723"/>
    </source>
</evidence>
<feature type="domain" description="PilY1 beta-propeller" evidence="8">
    <location>
        <begin position="647"/>
        <end position="956"/>
    </location>
</feature>
<feature type="chain" id="PRO_5047417078" evidence="7">
    <location>
        <begin position="32"/>
        <end position="1115"/>
    </location>
</feature>
<keyword evidence="5" id="KW-0106">Calcium</keyword>
<evidence type="ECO:0000259" key="8">
    <source>
        <dbReference type="Pfam" id="PF05567"/>
    </source>
</evidence>
<reference evidence="9 10" key="1">
    <citation type="journal article" date="2017" name="Curr. Microbiol.">
        <title>Lysobacter zhanggongensis sp. nov. Isolated from a Pit Mud.</title>
        <authorList>
            <person name="Zhang X.F."/>
            <person name="Wang H.H."/>
            <person name="Sun X.Y."/>
            <person name="Pan C.M."/>
        </authorList>
    </citation>
    <scope>NUCLEOTIDE SEQUENCE [LARGE SCALE GENOMIC DNA]</scope>
    <source>
        <strain evidence="9 10">ZGLJ7-1</strain>
    </source>
</reference>
<organism evidence="9 10">
    <name type="scientific">Lysobacter zhanggongensis</name>
    <dbReference type="NCBI Taxonomy" id="1774951"/>
    <lineage>
        <taxon>Bacteria</taxon>
        <taxon>Pseudomonadati</taxon>
        <taxon>Pseudomonadota</taxon>
        <taxon>Gammaproteobacteria</taxon>
        <taxon>Lysobacterales</taxon>
        <taxon>Lysobacteraceae</taxon>
        <taxon>Lysobacter</taxon>
    </lineage>
</organism>
<keyword evidence="4" id="KW-0479">Metal-binding</keyword>
<feature type="signal peptide" evidence="7">
    <location>
        <begin position="1"/>
        <end position="31"/>
    </location>
</feature>
<comment type="subcellular location">
    <subcellularLocation>
        <location evidence="1">Fimbrium</location>
    </subcellularLocation>
</comment>
<proteinExistence type="inferred from homology"/>
<evidence type="ECO:0000256" key="5">
    <source>
        <dbReference type="ARBA" id="ARBA00022837"/>
    </source>
</evidence>
<keyword evidence="10" id="KW-1185">Reference proteome</keyword>
<evidence type="ECO:0000256" key="2">
    <source>
        <dbReference type="ARBA" id="ARBA00008387"/>
    </source>
</evidence>
<dbReference type="Pfam" id="PF05567">
    <property type="entry name" value="T4P_PilY1"/>
    <property type="match status" value="1"/>
</dbReference>
<evidence type="ECO:0000256" key="6">
    <source>
        <dbReference type="ARBA" id="ARBA00023263"/>
    </source>
</evidence>
<name>A0ABU7YMS7_9GAMM</name>
<protein>
    <submittedName>
        <fullName evidence="9">PilC/PilY family type IV pilus protein</fullName>
    </submittedName>
</protein>
<dbReference type="EMBL" id="JAXGFO010000008">
    <property type="protein sequence ID" value="MEG3156824.1"/>
    <property type="molecule type" value="Genomic_DNA"/>
</dbReference>
<evidence type="ECO:0000313" key="10">
    <source>
        <dbReference type="Proteomes" id="UP001334501"/>
    </source>
</evidence>
<dbReference type="InterPro" id="IPR011047">
    <property type="entry name" value="Quinoprotein_ADH-like_sf"/>
</dbReference>
<accession>A0ABU7YMS7</accession>
<dbReference type="Proteomes" id="UP001334501">
    <property type="component" value="Unassembled WGS sequence"/>
</dbReference>
<keyword evidence="6" id="KW-0281">Fimbrium</keyword>
<gene>
    <name evidence="9" type="ORF">SNE33_02765</name>
</gene>
<evidence type="ECO:0000256" key="3">
    <source>
        <dbReference type="ARBA" id="ARBA00022558"/>
    </source>
</evidence>
<comment type="caution">
    <text evidence="9">The sequence shown here is derived from an EMBL/GenBank/DDBJ whole genome shotgun (WGS) entry which is preliminary data.</text>
</comment>
<dbReference type="SUPFAM" id="SSF50998">
    <property type="entry name" value="Quinoprotein alcohol dehydrogenase-like"/>
    <property type="match status" value="1"/>
</dbReference>
<sequence>MKTNARRQHPSRWSAPLVAALATFVALPASAGLTLPSTPPGAGNGIPPNILFILDDSGSMVFDAMPGDSISDWKDRTYVHNSVYYNPATTYLPWKGADGNRLTGGTTYAAAYADLSRASGGTINLASSDSCEWVDRNGANREVCGGTQTFYVPKDPSSTDATYLASQRNYYRYQLRTGGTTRRSELVQQWDGDWEWGNHTATTPTNRSDTDERGNYAVWFSYHRTRMKAAKAGASEAFSGLDGEKYRVGFTTIWGPNGDGYDNAEFLIPVATDNGLFRGNNRTTWFSRLFEARGYNGTPLLPALQRAGNYFSQTGDTGPYGGTKDSSGKQFQCRQNFSILTTDGYWNSGTSGVGNADASAGTKISAPANADGSPGKTYTYDPVAPYKGSASTTLADVAMHYWKTDLRTDLNNIVPTSALNPAFWQHMVTFGISIGLTGTVDQSSVKQVIDKGGVSRNGADLTDWPDPTDTENDERIDDLLHAAVNGHGEFVAATDPSAFAKALESALATIGERVGSRSNVSASSTSISTETKLFQAKYISESWSGDIIAYPVTVSGVNENSPVWKASEEFPAWALRRIVTTDAAGTRGTFPTAAQATALGTSAEGFSIADYLRGDDSGEEANGGDLRNRPHLLGDVIHSSPFYSKDADTLYVGANDGMLHAFNGATGAEVFAYVPRGVQMAQLKELSARSYTHRYFVDGPITVSDRNMTRTVTYPNGRNILAGTLGHGGKGVFALDVTNPASFTATNVKFDIAGDADMGLVMGEPIVARLNNGSVSVIFGNGVNSTNDRSVLWIVDVDSGAVTKLQTSTATNNGLSGPRGWDSDGNGTVDLVYAGDQQGNVWKFSLEGTTASDWGVAGGNNANQINNANSNHHAPLFIATDASGNRQPISGAVSLGIDPVNYKRWVFFGTGRLLTNEDLSSKAVQSMYGIIDGDSIGTRAANDGANGLLVERTITESGSIGGKPVRAFESSSVTMPAGKRGWLVDLLTPPNQLAEGERIIGDAQVVGPVFITSSIIPSSDPCTPGGRGYINAINAFTGGSVGEHFFDVDGDGSFSDDEINGKAVGSIDLGVGMNTDSVLIDKLLSAGGSSGGTGSVRINPDSSSGRVSWREVLRK</sequence>
<dbReference type="InterPro" id="IPR008707">
    <property type="entry name" value="B-propeller_PilY1"/>
</dbReference>
<dbReference type="RefSeq" id="WP_412699147.1">
    <property type="nucleotide sequence ID" value="NZ_JAXGFO010000008.1"/>
</dbReference>
<keyword evidence="7" id="KW-0732">Signal</keyword>
<comment type="similarity">
    <text evidence="2">Belongs to the PilY1 family.</text>
</comment>
<evidence type="ECO:0000256" key="7">
    <source>
        <dbReference type="SAM" id="SignalP"/>
    </source>
</evidence>
<evidence type="ECO:0000256" key="1">
    <source>
        <dbReference type="ARBA" id="ARBA00004561"/>
    </source>
</evidence>
<evidence type="ECO:0000313" key="9">
    <source>
        <dbReference type="EMBL" id="MEG3156824.1"/>
    </source>
</evidence>
<keyword evidence="3" id="KW-1029">Fimbrium biogenesis</keyword>